<evidence type="ECO:0000313" key="1">
    <source>
        <dbReference type="EMBL" id="KAI0088742.1"/>
    </source>
</evidence>
<comment type="caution">
    <text evidence="1">The sequence shown here is derived from an EMBL/GenBank/DDBJ whole genome shotgun (WGS) entry which is preliminary data.</text>
</comment>
<protein>
    <submittedName>
        <fullName evidence="1">Uncharacterized protein</fullName>
    </submittedName>
</protein>
<proteinExistence type="predicted"/>
<dbReference type="Proteomes" id="UP001055072">
    <property type="component" value="Unassembled WGS sequence"/>
</dbReference>
<evidence type="ECO:0000313" key="2">
    <source>
        <dbReference type="Proteomes" id="UP001055072"/>
    </source>
</evidence>
<accession>A0ACB8U2Z4</accession>
<keyword evidence="2" id="KW-1185">Reference proteome</keyword>
<dbReference type="EMBL" id="MU274912">
    <property type="protein sequence ID" value="KAI0088742.1"/>
    <property type="molecule type" value="Genomic_DNA"/>
</dbReference>
<reference evidence="1" key="1">
    <citation type="journal article" date="2021" name="Environ. Microbiol.">
        <title>Gene family expansions and transcriptome signatures uncover fungal adaptations to wood decay.</title>
        <authorList>
            <person name="Hage H."/>
            <person name="Miyauchi S."/>
            <person name="Viragh M."/>
            <person name="Drula E."/>
            <person name="Min B."/>
            <person name="Chaduli D."/>
            <person name="Navarro D."/>
            <person name="Favel A."/>
            <person name="Norest M."/>
            <person name="Lesage-Meessen L."/>
            <person name="Balint B."/>
            <person name="Merenyi Z."/>
            <person name="de Eugenio L."/>
            <person name="Morin E."/>
            <person name="Martinez A.T."/>
            <person name="Baldrian P."/>
            <person name="Stursova M."/>
            <person name="Martinez M.J."/>
            <person name="Novotny C."/>
            <person name="Magnuson J.K."/>
            <person name="Spatafora J.W."/>
            <person name="Maurice S."/>
            <person name="Pangilinan J."/>
            <person name="Andreopoulos W."/>
            <person name="LaButti K."/>
            <person name="Hundley H."/>
            <person name="Na H."/>
            <person name="Kuo A."/>
            <person name="Barry K."/>
            <person name="Lipzen A."/>
            <person name="Henrissat B."/>
            <person name="Riley R."/>
            <person name="Ahrendt S."/>
            <person name="Nagy L.G."/>
            <person name="Grigoriev I.V."/>
            <person name="Martin F."/>
            <person name="Rosso M.N."/>
        </authorList>
    </citation>
    <scope>NUCLEOTIDE SEQUENCE</scope>
    <source>
        <strain evidence="1">CBS 384.51</strain>
    </source>
</reference>
<gene>
    <name evidence="1" type="ORF">BDY19DRAFT_142086</name>
</gene>
<sequence length="168" mass="18829">MSFKPTLLPGRYLVQDLSATRSFITTDETFNTDKSKRYEPVVVLPPGVLASIWEIEINNYPDNVKKGAYLIKVHGMPVIKSEGGKVVAYGGGRLDSQWNIDAHRIGTGEFCWSISRPQGPGHDEALYWSVSFSPLDHDEHGHKRVRRSSKTELLVPEPNVRSLPSRSL</sequence>
<name>A0ACB8U2Z4_9APHY</name>
<organism evidence="1 2">
    <name type="scientific">Irpex rosettiformis</name>
    <dbReference type="NCBI Taxonomy" id="378272"/>
    <lineage>
        <taxon>Eukaryota</taxon>
        <taxon>Fungi</taxon>
        <taxon>Dikarya</taxon>
        <taxon>Basidiomycota</taxon>
        <taxon>Agaricomycotina</taxon>
        <taxon>Agaricomycetes</taxon>
        <taxon>Polyporales</taxon>
        <taxon>Irpicaceae</taxon>
        <taxon>Irpex</taxon>
    </lineage>
</organism>